<dbReference type="VEuPathDB" id="AmoebaDB:DICPUDRAFT_42873"/>
<dbReference type="PANTHER" id="PTHR46128:SF252">
    <property type="entry name" value="PENTACOTRIPEPTIDE-REPEAT REGION OF PRORP DOMAIN-CONTAINING PROTEIN"/>
    <property type="match status" value="1"/>
</dbReference>
<sequence>MIRFLRNNNKRNIRNYCTIKNNSSSTLNNNKEKGEDYYDDENPENQSFNWLTKRIDKKVNKYEKPIETNSSNTAIGTNSSTINTNNSTFNNTFKNYFNLLKDEYLKEELKNASIEIQSNKPIDRANLTLATLIRVCGKLTDEESRVKEIIKKLLLLNGINQYTIENVQDIDSFKFSLDQVESLMSEYLLRGNNVMVKQVFDFTQSNKDRFSDFHQKSKLENIYYLYMESLSNNGDIKQLLKLSGEMEQENQIKPNQNKITKLICLGYSNSNQGEKAYNYLKNSPKQQQQDIDIAILNSILNCFSRQGNLKLMETVYNEMIIKKQDHNTIQILVEGYLKVHQTDRAIQLLKEFDTHERKIANTTQTFNQIFIQLGKSNRLDEMMDLFENVMMRPNKLMVESLSTETDFELLSKLQDQVVSNFKPNINTVNYLINACCQSNNIDKAFELFNYLIPKYNLQANSETFSNLEAISFKFKKMDLYNQYCSNDFHIVKKED</sequence>
<dbReference type="InterPro" id="IPR011990">
    <property type="entry name" value="TPR-like_helical_dom_sf"/>
</dbReference>
<dbReference type="Proteomes" id="UP000001064">
    <property type="component" value="Unassembled WGS sequence"/>
</dbReference>
<name>F1A2Z3_DICPU</name>
<dbReference type="EMBL" id="GL871432">
    <property type="protein sequence ID" value="EGC29444.1"/>
    <property type="molecule type" value="Genomic_DNA"/>
</dbReference>
<comment type="similarity">
    <text evidence="1">Belongs to the PPR family. P subfamily.</text>
</comment>
<dbReference type="KEGG" id="dpp:DICPUDRAFT_42873"/>
<evidence type="ECO:0008006" key="6">
    <source>
        <dbReference type="Google" id="ProtNLM"/>
    </source>
</evidence>
<proteinExistence type="inferred from homology"/>
<keyword evidence="5" id="KW-1185">Reference proteome</keyword>
<dbReference type="AlphaFoldDB" id="F1A2Z3"/>
<protein>
    <recommendedName>
        <fullName evidence="6">Pentacotripeptide-repeat region of PRORP domain-containing protein</fullName>
    </recommendedName>
</protein>
<dbReference type="InterPro" id="IPR050872">
    <property type="entry name" value="PPR_P_subfamily"/>
</dbReference>
<evidence type="ECO:0000256" key="2">
    <source>
        <dbReference type="PROSITE-ProRule" id="PRU00708"/>
    </source>
</evidence>
<dbReference type="RefSeq" id="XP_003294037.1">
    <property type="nucleotide sequence ID" value="XM_003293989.1"/>
</dbReference>
<evidence type="ECO:0000313" key="4">
    <source>
        <dbReference type="EMBL" id="EGC29444.1"/>
    </source>
</evidence>
<gene>
    <name evidence="4" type="ORF">DICPUDRAFT_42873</name>
</gene>
<feature type="region of interest" description="Disordered" evidence="3">
    <location>
        <begin position="22"/>
        <end position="41"/>
    </location>
</feature>
<dbReference type="FunCoup" id="F1A2Z3">
    <property type="interactions" value="603"/>
</dbReference>
<dbReference type="Pfam" id="PF12854">
    <property type="entry name" value="PPR_1"/>
    <property type="match status" value="1"/>
</dbReference>
<dbReference type="InParanoid" id="F1A2Z3"/>
<dbReference type="OrthoDB" id="185373at2759"/>
<dbReference type="STRING" id="5786.F1A2Z3"/>
<accession>F1A2Z3</accession>
<evidence type="ECO:0000256" key="3">
    <source>
        <dbReference type="SAM" id="MobiDB-lite"/>
    </source>
</evidence>
<reference evidence="5" key="1">
    <citation type="journal article" date="2011" name="Genome Biol.">
        <title>Comparative genomics of the social amoebae Dictyostelium discoideum and Dictyostelium purpureum.</title>
        <authorList>
            <consortium name="US DOE Joint Genome Institute (JGI-PGF)"/>
            <person name="Sucgang R."/>
            <person name="Kuo A."/>
            <person name="Tian X."/>
            <person name="Salerno W."/>
            <person name="Parikh A."/>
            <person name="Feasley C.L."/>
            <person name="Dalin E."/>
            <person name="Tu H."/>
            <person name="Huang E."/>
            <person name="Barry K."/>
            <person name="Lindquist E."/>
            <person name="Shapiro H."/>
            <person name="Bruce D."/>
            <person name="Schmutz J."/>
            <person name="Salamov A."/>
            <person name="Fey P."/>
            <person name="Gaudet P."/>
            <person name="Anjard C."/>
            <person name="Babu M.M."/>
            <person name="Basu S."/>
            <person name="Bushmanova Y."/>
            <person name="van der Wel H."/>
            <person name="Katoh-Kurasawa M."/>
            <person name="Dinh C."/>
            <person name="Coutinho P.M."/>
            <person name="Saito T."/>
            <person name="Elias M."/>
            <person name="Schaap P."/>
            <person name="Kay R.R."/>
            <person name="Henrissat B."/>
            <person name="Eichinger L."/>
            <person name="Rivero F."/>
            <person name="Putnam N.H."/>
            <person name="West C.M."/>
            <person name="Loomis W.F."/>
            <person name="Chisholm R.L."/>
            <person name="Shaulsky G."/>
            <person name="Strassmann J.E."/>
            <person name="Queller D.C."/>
            <person name="Kuspa A."/>
            <person name="Grigoriev I.V."/>
        </authorList>
    </citation>
    <scope>NUCLEOTIDE SEQUENCE [LARGE SCALE GENOMIC DNA]</scope>
    <source>
        <strain evidence="5">QSDP1</strain>
    </source>
</reference>
<dbReference type="Gene3D" id="1.25.40.10">
    <property type="entry name" value="Tetratricopeptide repeat domain"/>
    <property type="match status" value="2"/>
</dbReference>
<dbReference type="PROSITE" id="PS51375">
    <property type="entry name" value="PPR"/>
    <property type="match status" value="1"/>
</dbReference>
<dbReference type="PANTHER" id="PTHR46128">
    <property type="entry name" value="MITOCHONDRIAL GROUP I INTRON SPLICING FACTOR CCM1"/>
    <property type="match status" value="1"/>
</dbReference>
<organism evidence="4 5">
    <name type="scientific">Dictyostelium purpureum</name>
    <name type="common">Slime mold</name>
    <dbReference type="NCBI Taxonomy" id="5786"/>
    <lineage>
        <taxon>Eukaryota</taxon>
        <taxon>Amoebozoa</taxon>
        <taxon>Evosea</taxon>
        <taxon>Eumycetozoa</taxon>
        <taxon>Dictyostelia</taxon>
        <taxon>Dictyosteliales</taxon>
        <taxon>Dictyosteliaceae</taxon>
        <taxon>Dictyostelium</taxon>
    </lineage>
</organism>
<dbReference type="NCBIfam" id="TIGR00756">
    <property type="entry name" value="PPR"/>
    <property type="match status" value="2"/>
</dbReference>
<dbReference type="InterPro" id="IPR002885">
    <property type="entry name" value="PPR_rpt"/>
</dbReference>
<dbReference type="GeneID" id="10505351"/>
<evidence type="ECO:0000256" key="1">
    <source>
        <dbReference type="ARBA" id="ARBA00007626"/>
    </source>
</evidence>
<evidence type="ECO:0000313" key="5">
    <source>
        <dbReference type="Proteomes" id="UP000001064"/>
    </source>
</evidence>
<dbReference type="OMA" id="NINTINW"/>
<dbReference type="eggNOG" id="KOG4197">
    <property type="taxonomic scope" value="Eukaryota"/>
</dbReference>
<feature type="repeat" description="PPR" evidence="2">
    <location>
        <begin position="424"/>
        <end position="459"/>
    </location>
</feature>
<dbReference type="Pfam" id="PF01535">
    <property type="entry name" value="PPR"/>
    <property type="match status" value="1"/>
</dbReference>